<dbReference type="Proteomes" id="UP000651050">
    <property type="component" value="Unassembled WGS sequence"/>
</dbReference>
<organism evidence="1 2">
    <name type="scientific">Caenimonas aquaedulcis</name>
    <dbReference type="NCBI Taxonomy" id="2793270"/>
    <lineage>
        <taxon>Bacteria</taxon>
        <taxon>Pseudomonadati</taxon>
        <taxon>Pseudomonadota</taxon>
        <taxon>Betaproteobacteria</taxon>
        <taxon>Burkholderiales</taxon>
        <taxon>Comamonadaceae</taxon>
        <taxon>Caenimonas</taxon>
    </lineage>
</organism>
<accession>A0A931H4M4</accession>
<proteinExistence type="predicted"/>
<keyword evidence="2" id="KW-1185">Reference proteome</keyword>
<evidence type="ECO:0000313" key="2">
    <source>
        <dbReference type="Proteomes" id="UP000651050"/>
    </source>
</evidence>
<comment type="caution">
    <text evidence="1">The sequence shown here is derived from an EMBL/GenBank/DDBJ whole genome shotgun (WGS) entry which is preliminary data.</text>
</comment>
<name>A0A931H4M4_9BURK</name>
<evidence type="ECO:0000313" key="1">
    <source>
        <dbReference type="EMBL" id="MBG9388422.1"/>
    </source>
</evidence>
<gene>
    <name evidence="1" type="ORF">I5803_10350</name>
</gene>
<dbReference type="EMBL" id="JADWYS010000001">
    <property type="protein sequence ID" value="MBG9388422.1"/>
    <property type="molecule type" value="Genomic_DNA"/>
</dbReference>
<protein>
    <submittedName>
        <fullName evidence="1">Uncharacterized protein</fullName>
    </submittedName>
</protein>
<dbReference type="AlphaFoldDB" id="A0A931H4M4"/>
<reference evidence="1" key="1">
    <citation type="submission" date="2020-11" db="EMBL/GenBank/DDBJ databases">
        <title>Bacterial whole genome sequence for Caenimonas sp. DR4.4.</title>
        <authorList>
            <person name="Le V."/>
            <person name="Ko S.-R."/>
            <person name="Ahn C.-Y."/>
            <person name="Oh H.-M."/>
        </authorList>
    </citation>
    <scope>NUCLEOTIDE SEQUENCE</scope>
    <source>
        <strain evidence="1">DR4.4</strain>
    </source>
</reference>
<dbReference type="RefSeq" id="WP_196986284.1">
    <property type="nucleotide sequence ID" value="NZ_JADWYS010000001.1"/>
</dbReference>
<sequence length="129" mass="14497">MADPPEHLSPDVRRFILTSVPSVPFLEAMLLMRADRIQHWDAPRMAKALYTRRKAAADLLQQLCDAGIAAAEGTTAFAYRPASDDLAQRLDALAGCYTTHLVAVTDLIHSRTERRAQQFADAFRWKKED</sequence>